<evidence type="ECO:0000256" key="1">
    <source>
        <dbReference type="SAM" id="MobiDB-lite"/>
    </source>
</evidence>
<keyword evidence="3" id="KW-1185">Reference proteome</keyword>
<proteinExistence type="predicted"/>
<dbReference type="Gene3D" id="1.25.40.10">
    <property type="entry name" value="Tetratricopeptide repeat domain"/>
    <property type="match status" value="1"/>
</dbReference>
<dbReference type="RefSeq" id="WP_347704418.1">
    <property type="nucleotide sequence ID" value="NZ_JBDPZD010000002.1"/>
</dbReference>
<dbReference type="EMBL" id="JBDPZD010000002">
    <property type="protein sequence ID" value="MEO3691600.1"/>
    <property type="molecule type" value="Genomic_DNA"/>
</dbReference>
<dbReference type="InterPro" id="IPR052945">
    <property type="entry name" value="Mitotic_Regulator"/>
</dbReference>
<dbReference type="Pfam" id="PF08238">
    <property type="entry name" value="Sel1"/>
    <property type="match status" value="4"/>
</dbReference>
<dbReference type="Proteomes" id="UP001495147">
    <property type="component" value="Unassembled WGS sequence"/>
</dbReference>
<organism evidence="2 3">
    <name type="scientific">Roseateles paludis</name>
    <dbReference type="NCBI Taxonomy" id="3145238"/>
    <lineage>
        <taxon>Bacteria</taxon>
        <taxon>Pseudomonadati</taxon>
        <taxon>Pseudomonadota</taxon>
        <taxon>Betaproteobacteria</taxon>
        <taxon>Burkholderiales</taxon>
        <taxon>Sphaerotilaceae</taxon>
        <taxon>Roseateles</taxon>
    </lineage>
</organism>
<protein>
    <submittedName>
        <fullName evidence="2">Tetratricopeptide repeat protein</fullName>
    </submittedName>
</protein>
<comment type="caution">
    <text evidence="2">The sequence shown here is derived from an EMBL/GenBank/DDBJ whole genome shotgun (WGS) entry which is preliminary data.</text>
</comment>
<gene>
    <name evidence="2" type="ORF">ABDJ85_08980</name>
</gene>
<dbReference type="SUPFAM" id="SSF81901">
    <property type="entry name" value="HCP-like"/>
    <property type="match status" value="1"/>
</dbReference>
<name>A0ABV0G1J7_9BURK</name>
<dbReference type="PANTHER" id="PTHR43628:SF1">
    <property type="entry name" value="CHITIN SYNTHASE REGULATORY FACTOR 2-RELATED"/>
    <property type="match status" value="1"/>
</dbReference>
<dbReference type="SMART" id="SM00671">
    <property type="entry name" value="SEL1"/>
    <property type="match status" value="4"/>
</dbReference>
<evidence type="ECO:0000313" key="2">
    <source>
        <dbReference type="EMBL" id="MEO3691600.1"/>
    </source>
</evidence>
<reference evidence="2 3" key="1">
    <citation type="submission" date="2024-05" db="EMBL/GenBank/DDBJ databases">
        <title>Roseateles sp. DJS-2-20 16S ribosomal RNA gene Genome sequencing and assembly.</title>
        <authorList>
            <person name="Woo H."/>
        </authorList>
    </citation>
    <scope>NUCLEOTIDE SEQUENCE [LARGE SCALE GENOMIC DNA]</scope>
    <source>
        <strain evidence="2 3">DJS-2-20</strain>
    </source>
</reference>
<accession>A0ABV0G1J7</accession>
<feature type="region of interest" description="Disordered" evidence="1">
    <location>
        <begin position="359"/>
        <end position="384"/>
    </location>
</feature>
<evidence type="ECO:0000313" key="3">
    <source>
        <dbReference type="Proteomes" id="UP001495147"/>
    </source>
</evidence>
<feature type="compositionally biased region" description="Basic and acidic residues" evidence="1">
    <location>
        <begin position="359"/>
        <end position="376"/>
    </location>
</feature>
<sequence>MSLPRDGFEADAQRLLLRQAMQPGPLQFHTLAHSLIERFDAIDSDPLWLDDLRRVDLAAPVLDIAMDADSPRFEAALSMLISRAQELGLHVADNVSGVVHLSDGSVVGEAEDVVIMPSIDEISSWQASRSYSSRSDAVWRNSVRSVTEAALAESPADSPSRQVSSQAEALFQRGKALLRPQLGEPNPEQALRCLQRAATEGHPRAALELAMCYLHGVGTDRDTRQAREWLERGQADGAAEARYQLGRLLVAGWGGAAEPERGFQLYLDAAALGHADATFGLASCLDAGHGCSADPLAARALFLRARALGSNLKAHGLRVKQRELNQVRALASRFEMTSNLREVLRERRMERMRLESRAREATELRAETRRRGEKARPSPLGSGSFLTHNSVPRQVWAYAALAVASLSTPLVWAFTPPGHSAPRLVLCLLLAGVAAWGLWQVRPTGSGNGNSGRRMSF</sequence>
<dbReference type="InterPro" id="IPR011990">
    <property type="entry name" value="TPR-like_helical_dom_sf"/>
</dbReference>
<dbReference type="PANTHER" id="PTHR43628">
    <property type="entry name" value="ACTIVATOR OF C KINASE PROTEIN 1-RELATED"/>
    <property type="match status" value="1"/>
</dbReference>
<dbReference type="InterPro" id="IPR006597">
    <property type="entry name" value="Sel1-like"/>
</dbReference>